<feature type="transmembrane region" description="Helical" evidence="2">
    <location>
        <begin position="9"/>
        <end position="27"/>
    </location>
</feature>
<evidence type="ECO:0000313" key="6">
    <source>
        <dbReference type="Proteomes" id="UP000321773"/>
    </source>
</evidence>
<evidence type="ECO:0000313" key="4">
    <source>
        <dbReference type="EMBL" id="SFS76587.1"/>
    </source>
</evidence>
<protein>
    <submittedName>
        <fullName evidence="4">Uncharacterized protein</fullName>
    </submittedName>
</protein>
<dbReference type="EMBL" id="FPAI01000009">
    <property type="protein sequence ID" value="SFS76587.1"/>
    <property type="molecule type" value="Genomic_DNA"/>
</dbReference>
<evidence type="ECO:0000313" key="3">
    <source>
        <dbReference type="EMBL" id="GEM04087.1"/>
    </source>
</evidence>
<feature type="coiled-coil region" evidence="1">
    <location>
        <begin position="27"/>
        <end position="61"/>
    </location>
</feature>
<sequence>MSLVTIKDSLYIAGIMISAIVAFYKIAKNLNTTLLDLNYQISKLNDNMTYTQQEMRKANQKTDERLNKGAEKMNDHEVRITKLESWKENRYEH</sequence>
<dbReference type="STRING" id="306541.SAMN05421668_10967"/>
<evidence type="ECO:0000256" key="1">
    <source>
        <dbReference type="SAM" id="Coils"/>
    </source>
</evidence>
<keyword evidence="1" id="KW-0175">Coiled coil</keyword>
<dbReference type="EMBL" id="BJWJ01000008">
    <property type="protein sequence ID" value="GEM04087.1"/>
    <property type="molecule type" value="Genomic_DNA"/>
</dbReference>
<organism evidence="4 5">
    <name type="scientific">Halolactibacillus miurensis</name>
    <dbReference type="NCBI Taxonomy" id="306541"/>
    <lineage>
        <taxon>Bacteria</taxon>
        <taxon>Bacillati</taxon>
        <taxon>Bacillota</taxon>
        <taxon>Bacilli</taxon>
        <taxon>Bacillales</taxon>
        <taxon>Bacillaceae</taxon>
        <taxon>Halolactibacillus</taxon>
    </lineage>
</organism>
<dbReference type="Proteomes" id="UP000321773">
    <property type="component" value="Unassembled WGS sequence"/>
</dbReference>
<name>A0A1I6SI17_9BACI</name>
<keyword evidence="2" id="KW-0472">Membrane</keyword>
<proteinExistence type="predicted"/>
<reference evidence="3 6" key="2">
    <citation type="submission" date="2019-07" db="EMBL/GenBank/DDBJ databases">
        <title>Whole genome shotgun sequence of Halolactibacillus miurensis NBRC 100873.</title>
        <authorList>
            <person name="Hosoyama A."/>
            <person name="Uohara A."/>
            <person name="Ohji S."/>
            <person name="Ichikawa N."/>
        </authorList>
    </citation>
    <scope>NUCLEOTIDE SEQUENCE [LARGE SCALE GENOMIC DNA]</scope>
    <source>
        <strain evidence="3 6">NBRC 100873</strain>
    </source>
</reference>
<keyword evidence="2" id="KW-1133">Transmembrane helix</keyword>
<keyword evidence="2" id="KW-0812">Transmembrane</keyword>
<reference evidence="4 5" key="1">
    <citation type="submission" date="2016-10" db="EMBL/GenBank/DDBJ databases">
        <authorList>
            <person name="de Groot N.N."/>
        </authorList>
    </citation>
    <scope>NUCLEOTIDE SEQUENCE [LARGE SCALE GENOMIC DNA]</scope>
    <source>
        <strain evidence="4 5">DSM 17074</strain>
    </source>
</reference>
<dbReference type="AlphaFoldDB" id="A0A1I6SI17"/>
<dbReference type="Proteomes" id="UP000199139">
    <property type="component" value="Unassembled WGS sequence"/>
</dbReference>
<gene>
    <name evidence="3" type="ORF">HMI01_10750</name>
    <name evidence="4" type="ORF">SAMN05421668_10967</name>
</gene>
<evidence type="ECO:0000256" key="2">
    <source>
        <dbReference type="SAM" id="Phobius"/>
    </source>
</evidence>
<keyword evidence="6" id="KW-1185">Reference proteome</keyword>
<evidence type="ECO:0000313" key="5">
    <source>
        <dbReference type="Proteomes" id="UP000199139"/>
    </source>
</evidence>
<dbReference type="RefSeq" id="WP_089853956.1">
    <property type="nucleotide sequence ID" value="NZ_BJWJ01000008.1"/>
</dbReference>
<accession>A0A1I6SI17</accession>